<dbReference type="InterPro" id="IPR000014">
    <property type="entry name" value="PAS"/>
</dbReference>
<comment type="subcellular location">
    <subcellularLocation>
        <location evidence="1">Nucleus</location>
    </subcellularLocation>
</comment>
<dbReference type="GO" id="GO:0000981">
    <property type="term" value="F:DNA-binding transcription factor activity, RNA polymerase II-specific"/>
    <property type="evidence" value="ECO:0007669"/>
    <property type="project" value="TreeGrafter"/>
</dbReference>
<organism evidence="5">
    <name type="scientific">Gongylonema pulchrum</name>
    <dbReference type="NCBI Taxonomy" id="637853"/>
    <lineage>
        <taxon>Eukaryota</taxon>
        <taxon>Metazoa</taxon>
        <taxon>Ecdysozoa</taxon>
        <taxon>Nematoda</taxon>
        <taxon>Chromadorea</taxon>
        <taxon>Rhabditida</taxon>
        <taxon>Spirurina</taxon>
        <taxon>Spiruromorpha</taxon>
        <taxon>Spiruroidea</taxon>
        <taxon>Gongylonematidae</taxon>
        <taxon>Gongylonema</taxon>
    </lineage>
</organism>
<reference evidence="5" key="1">
    <citation type="submission" date="2016-06" db="UniProtKB">
        <authorList>
            <consortium name="WormBaseParasite"/>
        </authorList>
    </citation>
    <scope>IDENTIFICATION</scope>
</reference>
<proteinExistence type="predicted"/>
<dbReference type="PANTHER" id="PTHR23043">
    <property type="entry name" value="HYPOXIA-INDUCIBLE FACTOR 1 ALPHA"/>
    <property type="match status" value="1"/>
</dbReference>
<dbReference type="SUPFAM" id="SSF55785">
    <property type="entry name" value="PYP-like sensor domain (PAS domain)"/>
    <property type="match status" value="1"/>
</dbReference>
<dbReference type="AlphaFoldDB" id="A0A183DNJ7"/>
<dbReference type="GO" id="GO:0010557">
    <property type="term" value="P:positive regulation of macromolecule biosynthetic process"/>
    <property type="evidence" value="ECO:0007669"/>
    <property type="project" value="UniProtKB-ARBA"/>
</dbReference>
<dbReference type="GO" id="GO:0071456">
    <property type="term" value="P:cellular response to hypoxia"/>
    <property type="evidence" value="ECO:0007669"/>
    <property type="project" value="TreeGrafter"/>
</dbReference>
<dbReference type="InterPro" id="IPR035965">
    <property type="entry name" value="PAS-like_dom_sf"/>
</dbReference>
<dbReference type="CDD" id="cd00130">
    <property type="entry name" value="PAS"/>
    <property type="match status" value="1"/>
</dbReference>
<keyword evidence="4" id="KW-0539">Nucleus</keyword>
<dbReference type="GO" id="GO:0000977">
    <property type="term" value="F:RNA polymerase II transcription regulatory region sequence-specific DNA binding"/>
    <property type="evidence" value="ECO:0007669"/>
    <property type="project" value="TreeGrafter"/>
</dbReference>
<evidence type="ECO:0000256" key="1">
    <source>
        <dbReference type="ARBA" id="ARBA00004123"/>
    </source>
</evidence>
<keyword evidence="3" id="KW-0804">Transcription</keyword>
<dbReference type="Pfam" id="PF14598">
    <property type="entry name" value="PAS_11"/>
    <property type="match status" value="1"/>
</dbReference>
<evidence type="ECO:0000256" key="4">
    <source>
        <dbReference type="ARBA" id="ARBA00023242"/>
    </source>
</evidence>
<evidence type="ECO:0000313" key="5">
    <source>
        <dbReference type="WBParaSite" id="GPUH_0001030101-mRNA-1"/>
    </source>
</evidence>
<name>A0A183DNJ7_9BILA</name>
<dbReference type="WBParaSite" id="GPUH_0001030101-mRNA-1">
    <property type="protein sequence ID" value="GPUH_0001030101-mRNA-1"/>
    <property type="gene ID" value="GPUH_0001030101"/>
</dbReference>
<sequence>LVKNTDFWLEQLMRVGIFQKVEAVANQPVSSRKASDFAPVTVAKESRHTPSLFSCVPPANINEISLVWCVGLHETTMFHNIVVHPCSSQGASIFAFIRFQTELTGRPLKEFVHSSDYDELIRFDTAGGSTASAACDRITTLRMKSVITPRGRNLNFKSALYKPVVCHMRSLVDASGQIRIRVMQASAQPAGQGSNAVVAARNVDVPNGTYMTRHTSDMKFSYVSENFNYIVCRESRSLMGTSFFNLVYPADLDAVVASIRELLAKGYTRTPYYRLIGANKTVLWVQTEATAINHTTKGHKGQYIICKHDLLGTQTESESFLDEKRCASRYSLTHVKEEVLTPLKEEENLGWSAGDEKRRSIAVDFSSATAQRIAPWNSFSCPKFDLFISICEIALFTSSILARTETCQTSSLVAPQSESRTSIMTRKMESLCTTEVACQRTAQSVHMQVTELQRANCEQTVHEQIIMAEQLMEVHAVVPLNAYVLSSSGAAGGGVQRNTGNMFTTLSTAGTQYARSIGYDLYPSNASDMNVTTLSYNSAQNNFALSPTSPVDLTATEITKINYNTANSDDG</sequence>
<accession>A0A183DNJ7</accession>
<evidence type="ECO:0000256" key="3">
    <source>
        <dbReference type="ARBA" id="ARBA00023163"/>
    </source>
</evidence>
<dbReference type="Gene3D" id="3.30.450.20">
    <property type="entry name" value="PAS domain"/>
    <property type="match status" value="1"/>
</dbReference>
<keyword evidence="2" id="KW-0805">Transcription regulation</keyword>
<dbReference type="GO" id="GO:0005634">
    <property type="term" value="C:nucleus"/>
    <property type="evidence" value="ECO:0007669"/>
    <property type="project" value="UniProtKB-SubCell"/>
</dbReference>
<protein>
    <submittedName>
        <fullName evidence="5">PAS domain-containing protein</fullName>
    </submittedName>
</protein>
<evidence type="ECO:0000256" key="2">
    <source>
        <dbReference type="ARBA" id="ARBA00023015"/>
    </source>
</evidence>
<dbReference type="PANTHER" id="PTHR23043:SF17">
    <property type="entry name" value="PROTEIN SIMILAR"/>
    <property type="match status" value="1"/>
</dbReference>